<keyword evidence="6" id="KW-0418">Kinase</keyword>
<organism evidence="12 13">
    <name type="scientific">Urechidicola vernalis</name>
    <dbReference type="NCBI Taxonomy" id="3075600"/>
    <lineage>
        <taxon>Bacteria</taxon>
        <taxon>Pseudomonadati</taxon>
        <taxon>Bacteroidota</taxon>
        <taxon>Flavobacteriia</taxon>
        <taxon>Flavobacteriales</taxon>
        <taxon>Flavobacteriaceae</taxon>
        <taxon>Urechidicola</taxon>
    </lineage>
</organism>
<keyword evidence="4" id="KW-0808">Transferase</keyword>
<dbReference type="InterPro" id="IPR003594">
    <property type="entry name" value="HATPase_dom"/>
</dbReference>
<evidence type="ECO:0000313" key="13">
    <source>
        <dbReference type="Proteomes" id="UP001252186"/>
    </source>
</evidence>
<evidence type="ECO:0000256" key="8">
    <source>
        <dbReference type="ARBA" id="ARBA00023012"/>
    </source>
</evidence>
<dbReference type="InterPro" id="IPR050482">
    <property type="entry name" value="Sensor_HK_TwoCompSys"/>
</dbReference>
<keyword evidence="5" id="KW-0547">Nucleotide-binding</keyword>
<dbReference type="SMART" id="SM00387">
    <property type="entry name" value="HATPase_c"/>
    <property type="match status" value="1"/>
</dbReference>
<keyword evidence="10" id="KW-0732">Signal</keyword>
<feature type="chain" id="PRO_5045960903" description="histidine kinase" evidence="10">
    <location>
        <begin position="24"/>
        <end position="615"/>
    </location>
</feature>
<dbReference type="Gene3D" id="3.30.565.10">
    <property type="entry name" value="Histidine kinase-like ATPase, C-terminal domain"/>
    <property type="match status" value="1"/>
</dbReference>
<evidence type="ECO:0000256" key="9">
    <source>
        <dbReference type="SAM" id="Phobius"/>
    </source>
</evidence>
<dbReference type="InterPro" id="IPR005467">
    <property type="entry name" value="His_kinase_dom"/>
</dbReference>
<dbReference type="PANTHER" id="PTHR24421:SF10">
    <property type="entry name" value="NITRATE_NITRITE SENSOR PROTEIN NARQ"/>
    <property type="match status" value="1"/>
</dbReference>
<dbReference type="EMBL" id="JAVRHV010000002">
    <property type="protein sequence ID" value="MDT0552839.1"/>
    <property type="molecule type" value="Genomic_DNA"/>
</dbReference>
<evidence type="ECO:0000256" key="7">
    <source>
        <dbReference type="ARBA" id="ARBA00022840"/>
    </source>
</evidence>
<gene>
    <name evidence="12" type="ORF">RM519_06245</name>
</gene>
<evidence type="ECO:0000256" key="3">
    <source>
        <dbReference type="ARBA" id="ARBA00022553"/>
    </source>
</evidence>
<dbReference type="Pfam" id="PF02518">
    <property type="entry name" value="HATPase_c"/>
    <property type="match status" value="1"/>
</dbReference>
<feature type="transmembrane region" description="Helical" evidence="9">
    <location>
        <begin position="349"/>
        <end position="369"/>
    </location>
</feature>
<keyword evidence="7 12" id="KW-0067">ATP-binding</keyword>
<keyword evidence="9" id="KW-0472">Membrane</keyword>
<sequence>MKNFFKKVFAVALIFINATLVFGQDSFSLDKVFSKVDRVIMADNYDLAEFLLDSLTNTPEYKGNIKLKIDLERARLDAVQNKTKEALSILLDGLTIAQQNAYNPYIIPFSYEIASGFSLIENYDNAFKYFRITLEYAEIQNDSLGKSMGYIGLGGQHFRLYREKKLDSIHEDSLNYYYNNTIKLFPKKYTDKTILRQVYTNLMSYCYYSKEFDKADIYGNKSLLLLKNLEDSIKAQNTFNTLGAINIGKKDYKKAIEYYSISYNLVKDRKDIVSATAMGRSFGNISDAYARMDSFKKAYEYRLLSIGIKDSLAEVTDKRGYALVAGQYNYTEKERLAIEEKNRRQRTELWLYIISISSVLVLSLLFMVYRSRRLKREKQLLVLEQETLVKESALEKIQNEAQIKILNATIDGKETERRHIAEILHNSVSALLSSAGLHLQAAKLTLKEQAPEEIAKTQDIVSEAGEKIRDLSHTLISSVLLKFGLAFAMDDLCEKYSNSKITFKAESNNIKRFESEFEIKMHSIIEELINNILKHSNASYANILLKQYDGKLEVRIFDNGTGFDVAQMKKKKKVGLGLTQIEARIKMMNGVFDIKSSEETGTRIYINVPVPVKKA</sequence>
<keyword evidence="9" id="KW-0812">Transmembrane</keyword>
<evidence type="ECO:0000256" key="1">
    <source>
        <dbReference type="ARBA" id="ARBA00000085"/>
    </source>
</evidence>
<evidence type="ECO:0000256" key="4">
    <source>
        <dbReference type="ARBA" id="ARBA00022679"/>
    </source>
</evidence>
<evidence type="ECO:0000256" key="10">
    <source>
        <dbReference type="SAM" id="SignalP"/>
    </source>
</evidence>
<accession>A0ABU2Y5A4</accession>
<keyword evidence="9" id="KW-1133">Transmembrane helix</keyword>
<dbReference type="InterPro" id="IPR011712">
    <property type="entry name" value="Sig_transdc_His_kin_sub3_dim/P"/>
</dbReference>
<dbReference type="SUPFAM" id="SSF55874">
    <property type="entry name" value="ATPase domain of HSP90 chaperone/DNA topoisomerase II/histidine kinase"/>
    <property type="match status" value="1"/>
</dbReference>
<evidence type="ECO:0000256" key="5">
    <source>
        <dbReference type="ARBA" id="ARBA00022741"/>
    </source>
</evidence>
<keyword evidence="3" id="KW-0597">Phosphoprotein</keyword>
<dbReference type="EC" id="2.7.13.3" evidence="2"/>
<dbReference type="Proteomes" id="UP001252186">
    <property type="component" value="Unassembled WGS sequence"/>
</dbReference>
<dbReference type="GO" id="GO:0005524">
    <property type="term" value="F:ATP binding"/>
    <property type="evidence" value="ECO:0007669"/>
    <property type="project" value="UniProtKB-KW"/>
</dbReference>
<protein>
    <recommendedName>
        <fullName evidence="2">histidine kinase</fullName>
        <ecNumber evidence="2">2.7.13.3</ecNumber>
    </recommendedName>
</protein>
<proteinExistence type="predicted"/>
<dbReference type="CDD" id="cd16917">
    <property type="entry name" value="HATPase_UhpB-NarQ-NarX-like"/>
    <property type="match status" value="1"/>
</dbReference>
<dbReference type="RefSeq" id="WP_311592778.1">
    <property type="nucleotide sequence ID" value="NZ_JAVRHV010000002.1"/>
</dbReference>
<comment type="caution">
    <text evidence="12">The sequence shown here is derived from an EMBL/GenBank/DDBJ whole genome shotgun (WGS) entry which is preliminary data.</text>
</comment>
<comment type="catalytic activity">
    <reaction evidence="1">
        <text>ATP + protein L-histidine = ADP + protein N-phospho-L-histidine.</text>
        <dbReference type="EC" id="2.7.13.3"/>
    </reaction>
</comment>
<name>A0ABU2Y5A4_9FLAO</name>
<dbReference type="SUPFAM" id="SSF48452">
    <property type="entry name" value="TPR-like"/>
    <property type="match status" value="1"/>
</dbReference>
<reference evidence="12 13" key="1">
    <citation type="submission" date="2023-09" db="EMBL/GenBank/DDBJ databases">
        <authorList>
            <person name="Rey-Velasco X."/>
        </authorList>
    </citation>
    <scope>NUCLEOTIDE SEQUENCE [LARGE SCALE GENOMIC DNA]</scope>
    <source>
        <strain evidence="12 13">P050</strain>
    </source>
</reference>
<evidence type="ECO:0000259" key="11">
    <source>
        <dbReference type="PROSITE" id="PS50109"/>
    </source>
</evidence>
<evidence type="ECO:0000256" key="2">
    <source>
        <dbReference type="ARBA" id="ARBA00012438"/>
    </source>
</evidence>
<keyword evidence="13" id="KW-1185">Reference proteome</keyword>
<keyword evidence="8" id="KW-0902">Two-component regulatory system</keyword>
<dbReference type="Gene3D" id="1.25.40.10">
    <property type="entry name" value="Tetratricopeptide repeat domain"/>
    <property type="match status" value="1"/>
</dbReference>
<dbReference type="PROSITE" id="PS50109">
    <property type="entry name" value="HIS_KIN"/>
    <property type="match status" value="1"/>
</dbReference>
<dbReference type="InterPro" id="IPR011990">
    <property type="entry name" value="TPR-like_helical_dom_sf"/>
</dbReference>
<evidence type="ECO:0000313" key="12">
    <source>
        <dbReference type="EMBL" id="MDT0552839.1"/>
    </source>
</evidence>
<evidence type="ECO:0000256" key="6">
    <source>
        <dbReference type="ARBA" id="ARBA00022777"/>
    </source>
</evidence>
<feature type="domain" description="Histidine kinase" evidence="11">
    <location>
        <begin position="419"/>
        <end position="612"/>
    </location>
</feature>
<feature type="signal peptide" evidence="10">
    <location>
        <begin position="1"/>
        <end position="23"/>
    </location>
</feature>
<dbReference type="InterPro" id="IPR036890">
    <property type="entry name" value="HATPase_C_sf"/>
</dbReference>
<dbReference type="PANTHER" id="PTHR24421">
    <property type="entry name" value="NITRATE/NITRITE SENSOR PROTEIN NARX-RELATED"/>
    <property type="match status" value="1"/>
</dbReference>
<dbReference type="Pfam" id="PF07730">
    <property type="entry name" value="HisKA_3"/>
    <property type="match status" value="1"/>
</dbReference>